<dbReference type="AlphaFoldDB" id="A0A919YKH9"/>
<evidence type="ECO:0000313" key="3">
    <source>
        <dbReference type="Proteomes" id="UP000682811"/>
    </source>
</evidence>
<dbReference type="Proteomes" id="UP000682811">
    <property type="component" value="Unassembled WGS sequence"/>
</dbReference>
<feature type="signal peptide" evidence="1">
    <location>
        <begin position="1"/>
        <end position="29"/>
    </location>
</feature>
<name>A0A919YKH9_9BACL</name>
<keyword evidence="1" id="KW-0732">Signal</keyword>
<evidence type="ECO:0000256" key="1">
    <source>
        <dbReference type="SAM" id="SignalP"/>
    </source>
</evidence>
<protein>
    <submittedName>
        <fullName evidence="2">Uncharacterized protein</fullName>
    </submittedName>
</protein>
<keyword evidence="3" id="KW-1185">Reference proteome</keyword>
<dbReference type="EMBL" id="BORT01000041">
    <property type="protein sequence ID" value="GIO50988.1"/>
    <property type="molecule type" value="Genomic_DNA"/>
</dbReference>
<comment type="caution">
    <text evidence="2">The sequence shown here is derived from an EMBL/GenBank/DDBJ whole genome shotgun (WGS) entry which is preliminary data.</text>
</comment>
<evidence type="ECO:0000313" key="2">
    <source>
        <dbReference type="EMBL" id="GIO50988.1"/>
    </source>
</evidence>
<accession>A0A919YKH9</accession>
<organism evidence="2 3">
    <name type="scientific">Paenibacillus azoreducens</name>
    <dbReference type="NCBI Taxonomy" id="116718"/>
    <lineage>
        <taxon>Bacteria</taxon>
        <taxon>Bacillati</taxon>
        <taxon>Bacillota</taxon>
        <taxon>Bacilli</taxon>
        <taxon>Bacillales</taxon>
        <taxon>Paenibacillaceae</taxon>
        <taxon>Paenibacillus</taxon>
    </lineage>
</organism>
<sequence length="170" mass="18080">MKKSNVRKLLSMTVALSALSMLLVSGVGAEPYAVDDPSASSAVKEPGALTSPPPQEFNSLGISGNYKYLAAGNAYISAIGNGKLSVNADTTATTTVDTIQAHVVLQRYTGTSWVDVTSTNFTRNSTDYVVGDAVFTGIKGFYYRVVCTHSVTKNGWYEQSVESTKSALVY</sequence>
<proteinExistence type="predicted"/>
<gene>
    <name evidence="2" type="ORF">J34TS1_57530</name>
</gene>
<reference evidence="2 3" key="1">
    <citation type="submission" date="2021-03" db="EMBL/GenBank/DDBJ databases">
        <title>Antimicrobial resistance genes in bacteria isolated from Japanese honey, and their potential for conferring macrolide and lincosamide resistance in the American foulbrood pathogen Paenibacillus larvae.</title>
        <authorList>
            <person name="Okamoto M."/>
            <person name="Kumagai M."/>
            <person name="Kanamori H."/>
            <person name="Takamatsu D."/>
        </authorList>
    </citation>
    <scope>NUCLEOTIDE SEQUENCE [LARGE SCALE GENOMIC DNA]</scope>
    <source>
        <strain evidence="2 3">J34TS1</strain>
    </source>
</reference>
<feature type="chain" id="PRO_5036674017" evidence="1">
    <location>
        <begin position="30"/>
        <end position="170"/>
    </location>
</feature>
<dbReference type="RefSeq" id="WP_212981064.1">
    <property type="nucleotide sequence ID" value="NZ_AP025343.1"/>
</dbReference>